<reference evidence="3" key="1">
    <citation type="journal article" date="2019" name="Sci. Rep.">
        <title>Draft genome of Tanacetum cinerariifolium, the natural source of mosquito coil.</title>
        <authorList>
            <person name="Yamashiro T."/>
            <person name="Shiraishi A."/>
            <person name="Satake H."/>
            <person name="Nakayama K."/>
        </authorList>
    </citation>
    <scope>NUCLEOTIDE SEQUENCE</scope>
</reference>
<dbReference type="InterPro" id="IPR008928">
    <property type="entry name" value="6-hairpin_glycosidase_sf"/>
</dbReference>
<dbReference type="Gene3D" id="1.50.10.10">
    <property type="match status" value="1"/>
</dbReference>
<organism evidence="3">
    <name type="scientific">Tanacetum cinerariifolium</name>
    <name type="common">Dalmatian daisy</name>
    <name type="synonym">Chrysanthemum cinerariifolium</name>
    <dbReference type="NCBI Taxonomy" id="118510"/>
    <lineage>
        <taxon>Eukaryota</taxon>
        <taxon>Viridiplantae</taxon>
        <taxon>Streptophyta</taxon>
        <taxon>Embryophyta</taxon>
        <taxon>Tracheophyta</taxon>
        <taxon>Spermatophyta</taxon>
        <taxon>Magnoliopsida</taxon>
        <taxon>eudicotyledons</taxon>
        <taxon>Gunneridae</taxon>
        <taxon>Pentapetalae</taxon>
        <taxon>asterids</taxon>
        <taxon>campanulids</taxon>
        <taxon>Asterales</taxon>
        <taxon>Asteraceae</taxon>
        <taxon>Asteroideae</taxon>
        <taxon>Anthemideae</taxon>
        <taxon>Anthemidinae</taxon>
        <taxon>Tanacetum</taxon>
    </lineage>
</organism>
<dbReference type="AlphaFoldDB" id="A0A6L2JHS5"/>
<evidence type="ECO:0000313" key="3">
    <source>
        <dbReference type="EMBL" id="GEU36558.1"/>
    </source>
</evidence>
<dbReference type="GO" id="GO:0004555">
    <property type="term" value="F:alpha,alpha-trehalase activity"/>
    <property type="evidence" value="ECO:0007669"/>
    <property type="project" value="UniProtKB-EC"/>
</dbReference>
<keyword evidence="2" id="KW-0326">Glycosidase</keyword>
<proteinExistence type="inferred from homology"/>
<dbReference type="Pfam" id="PF04827">
    <property type="entry name" value="Plant_tran"/>
    <property type="match status" value="1"/>
</dbReference>
<accession>A0A6L2JHS5</accession>
<protein>
    <recommendedName>
        <fullName evidence="2">Trehalase</fullName>
        <ecNumber evidence="2">3.2.1.28</ecNumber>
    </recommendedName>
    <alternativeName>
        <fullName evidence="2">Alpha-trehalose glucohydrolase</fullName>
    </alternativeName>
</protein>
<comment type="catalytic activity">
    <reaction evidence="2">
        <text>alpha,alpha-trehalose + H2O = alpha-D-glucose + beta-D-glucose</text>
        <dbReference type="Rhea" id="RHEA:32675"/>
        <dbReference type="ChEBI" id="CHEBI:15377"/>
        <dbReference type="ChEBI" id="CHEBI:15903"/>
        <dbReference type="ChEBI" id="CHEBI:16551"/>
        <dbReference type="ChEBI" id="CHEBI:17925"/>
        <dbReference type="EC" id="3.2.1.28"/>
    </reaction>
</comment>
<dbReference type="Pfam" id="PF01204">
    <property type="entry name" value="Trehalase"/>
    <property type="match status" value="1"/>
</dbReference>
<name>A0A6L2JHS5_TANCI</name>
<dbReference type="EC" id="3.2.1.28" evidence="2"/>
<comment type="similarity">
    <text evidence="1 2">Belongs to the glycosyl hydrolase 37 family.</text>
</comment>
<dbReference type="PRINTS" id="PR00744">
    <property type="entry name" value="GLHYDRLASE37"/>
</dbReference>
<dbReference type="EMBL" id="BKCJ010000823">
    <property type="protein sequence ID" value="GEU36558.1"/>
    <property type="molecule type" value="Genomic_DNA"/>
</dbReference>
<comment type="caution">
    <text evidence="3">The sequence shown here is derived from an EMBL/GenBank/DDBJ whole genome shotgun (WGS) entry which is preliminary data.</text>
</comment>
<dbReference type="InterPro" id="IPR001661">
    <property type="entry name" value="Glyco_hydro_37"/>
</dbReference>
<sequence>MNLYGEEFLQKPTYTGIEKLYAYHNEKHGFPGMLGSIDCTNWPWANFPVAFKAQFSRGDHRPDPFILLEVIASNDLWIWHAFFGVSGMNNDHQSFRDYLVLNCDCVGVGDLGLSDCVMVLRQKMGQKQAPNQWTSNPMFFEKVLKRILKHPELHTLLPLRYPAIIPGSRGLLASKMYETTKGIVLNPIDLIHKYGYVLNGARACYTNRSQPPLLSSMVVEVYTWTNDMDLVKKALPTLIKEHKFWNSGIHNVAIEDDQGLTHNLSRYYAMWNQPRPESFTIERIIEELGTEINSTSNRLDFVQAGLLSYLYASNLFY</sequence>
<dbReference type="GO" id="GO:0005993">
    <property type="term" value="P:trehalose catabolic process"/>
    <property type="evidence" value="ECO:0007669"/>
    <property type="project" value="TreeGrafter"/>
</dbReference>
<keyword evidence="2" id="KW-0378">Hydrolase</keyword>
<dbReference type="InterPro" id="IPR006912">
    <property type="entry name" value="Harbinger_derived_prot"/>
</dbReference>
<gene>
    <name evidence="3" type="ORF">Tci_008536</name>
</gene>
<dbReference type="PANTHER" id="PTHR23403">
    <property type="entry name" value="TREHALASE"/>
    <property type="match status" value="1"/>
</dbReference>
<evidence type="ECO:0000256" key="1">
    <source>
        <dbReference type="ARBA" id="ARBA00005615"/>
    </source>
</evidence>
<evidence type="ECO:0000256" key="2">
    <source>
        <dbReference type="RuleBase" id="RU361180"/>
    </source>
</evidence>
<dbReference type="SUPFAM" id="SSF48208">
    <property type="entry name" value="Six-hairpin glycosidases"/>
    <property type="match status" value="1"/>
</dbReference>
<dbReference type="InterPro" id="IPR012341">
    <property type="entry name" value="6hp_glycosidase-like_sf"/>
</dbReference>
<dbReference type="PANTHER" id="PTHR23403:SF1">
    <property type="entry name" value="TREHALASE"/>
    <property type="match status" value="1"/>
</dbReference>